<keyword evidence="2" id="KW-1185">Reference proteome</keyword>
<accession>A0ACC2MRU6</accession>
<sequence>MKISLILLVAFASSLLISTSYAEKKGSEENPLNFSVEEGHQDMKQEDRFLHKNIDMGRKIEGGIKGPYVISPKNLVEKTGNLQVTKSTDDDDDDDVPSPPRDSSGDTHRRYPYPYDAISRNVPKPSP</sequence>
<name>A0ACC2MRU6_PERAE</name>
<proteinExistence type="predicted"/>
<evidence type="ECO:0000313" key="2">
    <source>
        <dbReference type="Proteomes" id="UP001234297"/>
    </source>
</evidence>
<reference evidence="1 2" key="1">
    <citation type="journal article" date="2022" name="Hortic Res">
        <title>A haplotype resolved chromosomal level avocado genome allows analysis of novel avocado genes.</title>
        <authorList>
            <person name="Nath O."/>
            <person name="Fletcher S.J."/>
            <person name="Hayward A."/>
            <person name="Shaw L.M."/>
            <person name="Masouleh A.K."/>
            <person name="Furtado A."/>
            <person name="Henry R.J."/>
            <person name="Mitter N."/>
        </authorList>
    </citation>
    <scope>NUCLEOTIDE SEQUENCE [LARGE SCALE GENOMIC DNA]</scope>
    <source>
        <strain evidence="2">cv. Hass</strain>
    </source>
</reference>
<comment type="caution">
    <text evidence="1">The sequence shown here is derived from an EMBL/GenBank/DDBJ whole genome shotgun (WGS) entry which is preliminary data.</text>
</comment>
<protein>
    <submittedName>
        <fullName evidence="1">Uncharacterized protein</fullName>
    </submittedName>
</protein>
<gene>
    <name evidence="1" type="ORF">MRB53_001251</name>
</gene>
<organism evidence="1 2">
    <name type="scientific">Persea americana</name>
    <name type="common">Avocado</name>
    <dbReference type="NCBI Taxonomy" id="3435"/>
    <lineage>
        <taxon>Eukaryota</taxon>
        <taxon>Viridiplantae</taxon>
        <taxon>Streptophyta</taxon>
        <taxon>Embryophyta</taxon>
        <taxon>Tracheophyta</taxon>
        <taxon>Spermatophyta</taxon>
        <taxon>Magnoliopsida</taxon>
        <taxon>Magnoliidae</taxon>
        <taxon>Laurales</taxon>
        <taxon>Lauraceae</taxon>
        <taxon>Persea</taxon>
    </lineage>
</organism>
<dbReference type="Proteomes" id="UP001234297">
    <property type="component" value="Chromosome 1"/>
</dbReference>
<evidence type="ECO:0000313" key="1">
    <source>
        <dbReference type="EMBL" id="KAJ8648228.1"/>
    </source>
</evidence>
<dbReference type="EMBL" id="CM056809">
    <property type="protein sequence ID" value="KAJ8648228.1"/>
    <property type="molecule type" value="Genomic_DNA"/>
</dbReference>